<comment type="pathway">
    <text evidence="2">Organic acid metabolism; glycolate biosynthesis; glycolate from 2-phosphoglycolate: step 1/1.</text>
</comment>
<dbReference type="InterPro" id="IPR023214">
    <property type="entry name" value="HAD_sf"/>
</dbReference>
<accession>A0ABQ1TGC3</accession>
<dbReference type="SFLD" id="SFLDS00003">
    <property type="entry name" value="Haloacid_Dehalogenase"/>
    <property type="match status" value="1"/>
</dbReference>
<evidence type="ECO:0000313" key="6">
    <source>
        <dbReference type="Proteomes" id="UP000632273"/>
    </source>
</evidence>
<organism evidence="5 6">
    <name type="scientific">Hymenobacter cavernae</name>
    <dbReference type="NCBI Taxonomy" id="2044852"/>
    <lineage>
        <taxon>Bacteria</taxon>
        <taxon>Pseudomonadati</taxon>
        <taxon>Bacteroidota</taxon>
        <taxon>Cytophagia</taxon>
        <taxon>Cytophagales</taxon>
        <taxon>Hymenobacteraceae</taxon>
        <taxon>Hymenobacter</taxon>
    </lineage>
</organism>
<dbReference type="RefSeq" id="WP_188809820.1">
    <property type="nucleotide sequence ID" value="NZ_BMHT01000001.1"/>
</dbReference>
<name>A0ABQ1TGC3_9BACT</name>
<dbReference type="Gene3D" id="1.10.150.240">
    <property type="entry name" value="Putative phosphatase, domain 2"/>
    <property type="match status" value="1"/>
</dbReference>
<dbReference type="EMBL" id="BMHT01000001">
    <property type="protein sequence ID" value="GGE93643.1"/>
    <property type="molecule type" value="Genomic_DNA"/>
</dbReference>
<dbReference type="EC" id="3.1.3.18" evidence="4"/>
<dbReference type="InterPro" id="IPR041492">
    <property type="entry name" value="HAD_2"/>
</dbReference>
<dbReference type="Pfam" id="PF13419">
    <property type="entry name" value="HAD_2"/>
    <property type="match status" value="1"/>
</dbReference>
<dbReference type="InterPro" id="IPR036412">
    <property type="entry name" value="HAD-like_sf"/>
</dbReference>
<dbReference type="Gene3D" id="3.40.50.1000">
    <property type="entry name" value="HAD superfamily/HAD-like"/>
    <property type="match status" value="1"/>
</dbReference>
<proteinExistence type="inferred from homology"/>
<protein>
    <recommendedName>
        <fullName evidence="4">phosphoglycolate phosphatase</fullName>
        <ecNumber evidence="4">3.1.3.18</ecNumber>
    </recommendedName>
</protein>
<sequence>MAYSLLLFDYDGTLCDSRQAIYHSLQQFFLTYNLPTPPEADVQRTVEMGLSAPVTLQVLQPTATPAQIIEWVPIYRGIYAEQGEPLVKPFPGAQQVLAQAAAQGFTPVVFSNKGSRVLEASLERFEMLPFISLLIGDGSYPDKQLELKPSPMIFQQIIQPHFPEVPLDEILMIGDTQSDLLFARNCGIDSCWASYGMGDAAECRALGPTYEISGLAELDAVLQGKTVS</sequence>
<dbReference type="SUPFAM" id="SSF56784">
    <property type="entry name" value="HAD-like"/>
    <property type="match status" value="1"/>
</dbReference>
<reference evidence="6" key="1">
    <citation type="journal article" date="2019" name="Int. J. Syst. Evol. Microbiol.">
        <title>The Global Catalogue of Microorganisms (GCM) 10K type strain sequencing project: providing services to taxonomists for standard genome sequencing and annotation.</title>
        <authorList>
            <consortium name="The Broad Institute Genomics Platform"/>
            <consortium name="The Broad Institute Genome Sequencing Center for Infectious Disease"/>
            <person name="Wu L."/>
            <person name="Ma J."/>
        </authorList>
    </citation>
    <scope>NUCLEOTIDE SEQUENCE [LARGE SCALE GENOMIC DNA]</scope>
    <source>
        <strain evidence="6">CGMCC 1.15197</strain>
    </source>
</reference>
<comment type="similarity">
    <text evidence="3">Belongs to the HAD-like hydrolase superfamily. CbbY/CbbZ/Gph/YieH family.</text>
</comment>
<comment type="caution">
    <text evidence="5">The sequence shown here is derived from an EMBL/GenBank/DDBJ whole genome shotgun (WGS) entry which is preliminary data.</text>
</comment>
<dbReference type="PANTHER" id="PTHR43434">
    <property type="entry name" value="PHOSPHOGLYCOLATE PHOSPHATASE"/>
    <property type="match status" value="1"/>
</dbReference>
<dbReference type="InterPro" id="IPR050155">
    <property type="entry name" value="HAD-like_hydrolase_sf"/>
</dbReference>
<evidence type="ECO:0000256" key="2">
    <source>
        <dbReference type="ARBA" id="ARBA00004818"/>
    </source>
</evidence>
<evidence type="ECO:0000256" key="3">
    <source>
        <dbReference type="ARBA" id="ARBA00006171"/>
    </source>
</evidence>
<dbReference type="Proteomes" id="UP000632273">
    <property type="component" value="Unassembled WGS sequence"/>
</dbReference>
<evidence type="ECO:0000256" key="4">
    <source>
        <dbReference type="ARBA" id="ARBA00013078"/>
    </source>
</evidence>
<dbReference type="PANTHER" id="PTHR43434:SF1">
    <property type="entry name" value="PHOSPHOGLYCOLATE PHOSPHATASE"/>
    <property type="match status" value="1"/>
</dbReference>
<evidence type="ECO:0000256" key="1">
    <source>
        <dbReference type="ARBA" id="ARBA00000830"/>
    </source>
</evidence>
<comment type="catalytic activity">
    <reaction evidence="1">
        <text>2-phosphoglycolate + H2O = glycolate + phosphate</text>
        <dbReference type="Rhea" id="RHEA:14369"/>
        <dbReference type="ChEBI" id="CHEBI:15377"/>
        <dbReference type="ChEBI" id="CHEBI:29805"/>
        <dbReference type="ChEBI" id="CHEBI:43474"/>
        <dbReference type="ChEBI" id="CHEBI:58033"/>
        <dbReference type="EC" id="3.1.3.18"/>
    </reaction>
</comment>
<dbReference type="SFLD" id="SFLDG01129">
    <property type="entry name" value="C1.5:_HAD__Beta-PGM__Phosphata"/>
    <property type="match status" value="1"/>
</dbReference>
<dbReference type="InterPro" id="IPR023198">
    <property type="entry name" value="PGP-like_dom2"/>
</dbReference>
<keyword evidence="6" id="KW-1185">Reference proteome</keyword>
<evidence type="ECO:0000313" key="5">
    <source>
        <dbReference type="EMBL" id="GGE93643.1"/>
    </source>
</evidence>
<gene>
    <name evidence="5" type="primary">gph</name>
    <name evidence="5" type="ORF">GCM10011383_00420</name>
</gene>